<organism evidence="5 6">
    <name type="scientific">Solirubrobacter phytolaccae</name>
    <dbReference type="NCBI Taxonomy" id="1404360"/>
    <lineage>
        <taxon>Bacteria</taxon>
        <taxon>Bacillati</taxon>
        <taxon>Actinomycetota</taxon>
        <taxon>Thermoleophilia</taxon>
        <taxon>Solirubrobacterales</taxon>
        <taxon>Solirubrobacteraceae</taxon>
        <taxon>Solirubrobacter</taxon>
    </lineage>
</organism>
<dbReference type="AlphaFoldDB" id="A0A9X3NQ04"/>
<gene>
    <name evidence="5" type="ORF">OJ997_34140</name>
</gene>
<evidence type="ECO:0000313" key="6">
    <source>
        <dbReference type="Proteomes" id="UP001147653"/>
    </source>
</evidence>
<dbReference type="Pfam" id="PF00381">
    <property type="entry name" value="PTS-HPr"/>
    <property type="match status" value="1"/>
</dbReference>
<dbReference type="GO" id="GO:0005737">
    <property type="term" value="C:cytoplasm"/>
    <property type="evidence" value="ECO:0007669"/>
    <property type="project" value="UniProtKB-SubCell"/>
</dbReference>
<dbReference type="PROSITE" id="PS00589">
    <property type="entry name" value="PTS_HPR_SER"/>
    <property type="match status" value="1"/>
</dbReference>
<sequence>MLPEQVDLHARPAAQFVRAAMAFSSRIQLAAGEREVDAKSLLSVLSLGAKGGTSLRLRAEGEDAARAVDELSALVAGLTE</sequence>
<dbReference type="PANTHER" id="PTHR33705">
    <property type="entry name" value="PHOSPHOCARRIER PROTEIN HPR"/>
    <property type="match status" value="1"/>
</dbReference>
<dbReference type="PROSITE" id="PS51350">
    <property type="entry name" value="PTS_HPR_DOM"/>
    <property type="match status" value="1"/>
</dbReference>
<dbReference type="Proteomes" id="UP001147653">
    <property type="component" value="Unassembled WGS sequence"/>
</dbReference>
<dbReference type="NCBIfam" id="TIGR01003">
    <property type="entry name" value="PTS_HPr_family"/>
    <property type="match status" value="1"/>
</dbReference>
<name>A0A9X3NQ04_9ACTN</name>
<keyword evidence="6" id="KW-1185">Reference proteome</keyword>
<dbReference type="InterPro" id="IPR002114">
    <property type="entry name" value="PTS_HPr_Ser_P_site"/>
</dbReference>
<dbReference type="RefSeq" id="WP_270029900.1">
    <property type="nucleotide sequence ID" value="NZ_JAPDDP010000111.1"/>
</dbReference>
<accession>A0A9X3NQ04</accession>
<dbReference type="GO" id="GO:0009401">
    <property type="term" value="P:phosphoenolpyruvate-dependent sugar phosphotransferase system"/>
    <property type="evidence" value="ECO:0007669"/>
    <property type="project" value="UniProtKB-KW"/>
</dbReference>
<evidence type="ECO:0000256" key="3">
    <source>
        <dbReference type="ARBA" id="ARBA00022683"/>
    </source>
</evidence>
<dbReference type="EMBL" id="JAPDDP010000111">
    <property type="protein sequence ID" value="MDA0185397.1"/>
    <property type="molecule type" value="Genomic_DNA"/>
</dbReference>
<protein>
    <submittedName>
        <fullName evidence="5">HPr family phosphocarrier protein</fullName>
    </submittedName>
</protein>
<dbReference type="InterPro" id="IPR000032">
    <property type="entry name" value="HPr-like"/>
</dbReference>
<dbReference type="InterPro" id="IPR035895">
    <property type="entry name" value="HPr-like_sf"/>
</dbReference>
<evidence type="ECO:0000259" key="4">
    <source>
        <dbReference type="PROSITE" id="PS51350"/>
    </source>
</evidence>
<dbReference type="PRINTS" id="PR00107">
    <property type="entry name" value="PHOSPHOCPHPR"/>
</dbReference>
<dbReference type="PANTHER" id="PTHR33705:SF2">
    <property type="entry name" value="PHOSPHOCARRIER PROTEIN NPR"/>
    <property type="match status" value="1"/>
</dbReference>
<evidence type="ECO:0000313" key="5">
    <source>
        <dbReference type="EMBL" id="MDA0185397.1"/>
    </source>
</evidence>
<evidence type="ECO:0000256" key="1">
    <source>
        <dbReference type="ARBA" id="ARBA00004496"/>
    </source>
</evidence>
<evidence type="ECO:0000256" key="2">
    <source>
        <dbReference type="ARBA" id="ARBA00022490"/>
    </source>
</evidence>
<dbReference type="InterPro" id="IPR050399">
    <property type="entry name" value="HPr"/>
</dbReference>
<reference evidence="5" key="1">
    <citation type="submission" date="2022-10" db="EMBL/GenBank/DDBJ databases">
        <title>The WGS of Solirubrobacter phytolaccae KCTC 29190.</title>
        <authorList>
            <person name="Jiang Z."/>
        </authorList>
    </citation>
    <scope>NUCLEOTIDE SEQUENCE</scope>
    <source>
        <strain evidence="5">KCTC 29190</strain>
    </source>
</reference>
<feature type="domain" description="HPr" evidence="4">
    <location>
        <begin position="1"/>
        <end position="80"/>
    </location>
</feature>
<keyword evidence="2" id="KW-0963">Cytoplasm</keyword>
<dbReference type="CDD" id="cd00367">
    <property type="entry name" value="PTS-HPr_like"/>
    <property type="match status" value="1"/>
</dbReference>
<keyword evidence="3" id="KW-0598">Phosphotransferase system</keyword>
<dbReference type="Gene3D" id="3.30.1340.10">
    <property type="entry name" value="HPr-like"/>
    <property type="match status" value="1"/>
</dbReference>
<dbReference type="SUPFAM" id="SSF55594">
    <property type="entry name" value="HPr-like"/>
    <property type="match status" value="1"/>
</dbReference>
<comment type="subcellular location">
    <subcellularLocation>
        <location evidence="1">Cytoplasm</location>
    </subcellularLocation>
</comment>
<comment type="caution">
    <text evidence="5">The sequence shown here is derived from an EMBL/GenBank/DDBJ whole genome shotgun (WGS) entry which is preliminary data.</text>
</comment>
<proteinExistence type="predicted"/>